<geneLocation type="mitochondrion" evidence="14"/>
<keyword evidence="8 13" id="KW-1133">Transmembrane helix</keyword>
<keyword evidence="6 12" id="KW-0812">Transmembrane</keyword>
<reference evidence="14" key="1">
    <citation type="submission" date="2020-11" db="EMBL/GenBank/DDBJ databases">
        <title>The complete mitochondrial genome of Yuukianura szeptyckii Deharveng &amp; Weiner 1984 (Collembola: Neanuridae).</title>
        <authorList>
            <person name="Lee Y.-S."/>
            <person name="Lee T."/>
            <person name="Kim P."/>
            <person name="Son J."/>
            <person name="Wee J."/>
            <person name="Kim Y."/>
            <person name="Cho K."/>
        </authorList>
    </citation>
    <scope>NUCLEOTIDE SEQUENCE</scope>
</reference>
<dbReference type="Pfam" id="PF00895">
    <property type="entry name" value="ATP-synt_8"/>
    <property type="match status" value="1"/>
</dbReference>
<accession>A0A7T0M4I9</accession>
<comment type="similarity">
    <text evidence="2 12">Belongs to the ATPase protein 8 family.</text>
</comment>
<dbReference type="GO" id="GO:0015986">
    <property type="term" value="P:proton motive force-driven ATP synthesis"/>
    <property type="evidence" value="ECO:0007669"/>
    <property type="project" value="InterPro"/>
</dbReference>
<keyword evidence="5 12" id="KW-0138">CF(0)</keyword>
<evidence type="ECO:0000256" key="12">
    <source>
        <dbReference type="RuleBase" id="RU003661"/>
    </source>
</evidence>
<dbReference type="GO" id="GO:0031966">
    <property type="term" value="C:mitochondrial membrane"/>
    <property type="evidence" value="ECO:0007669"/>
    <property type="project" value="UniProtKB-SubCell"/>
</dbReference>
<dbReference type="CTD" id="4509"/>
<dbReference type="GO" id="GO:0045259">
    <property type="term" value="C:proton-transporting ATP synthase complex"/>
    <property type="evidence" value="ECO:0007669"/>
    <property type="project" value="UniProtKB-KW"/>
</dbReference>
<keyword evidence="10 12" id="KW-0496">Mitochondrion</keyword>
<keyword evidence="11 13" id="KW-0472">Membrane</keyword>
<gene>
    <name evidence="14" type="primary">ATP8</name>
</gene>
<keyword evidence="4 12" id="KW-0813">Transport</keyword>
<evidence type="ECO:0000256" key="11">
    <source>
        <dbReference type="ARBA" id="ARBA00023136"/>
    </source>
</evidence>
<evidence type="ECO:0000256" key="10">
    <source>
        <dbReference type="ARBA" id="ARBA00023128"/>
    </source>
</evidence>
<keyword evidence="9 12" id="KW-0406">Ion transport</keyword>
<evidence type="ECO:0000256" key="2">
    <source>
        <dbReference type="ARBA" id="ARBA00008892"/>
    </source>
</evidence>
<evidence type="ECO:0000313" key="14">
    <source>
        <dbReference type="EMBL" id="QPL15823.1"/>
    </source>
</evidence>
<evidence type="ECO:0000256" key="5">
    <source>
        <dbReference type="ARBA" id="ARBA00022547"/>
    </source>
</evidence>
<keyword evidence="7 12" id="KW-0375">Hydrogen ion transport</keyword>
<comment type="subcellular location">
    <subcellularLocation>
        <location evidence="1 12">Mitochondrion membrane</location>
        <topology evidence="1 12">Single-pass membrane protein</topology>
    </subcellularLocation>
</comment>
<evidence type="ECO:0000256" key="1">
    <source>
        <dbReference type="ARBA" id="ARBA00004304"/>
    </source>
</evidence>
<organism evidence="14">
    <name type="scientific">Yuukianura szeptyckii</name>
    <dbReference type="NCBI Taxonomy" id="1453868"/>
    <lineage>
        <taxon>Eukaryota</taxon>
        <taxon>Metazoa</taxon>
        <taxon>Ecdysozoa</taxon>
        <taxon>Arthropoda</taxon>
        <taxon>Hexapoda</taxon>
        <taxon>Collembola</taxon>
        <taxon>Poduromorpha</taxon>
        <taxon>Poduroidea</taxon>
        <taxon>Neanuridae</taxon>
        <taxon>Neanurinae</taxon>
        <taxon>Lobellini</taxon>
        <taxon>Yuukianura</taxon>
    </lineage>
</organism>
<dbReference type="RefSeq" id="YP_010049488.1">
    <property type="nucleotide sequence ID" value="NC_054366.1"/>
</dbReference>
<dbReference type="GeneID" id="63661253"/>
<dbReference type="EMBL" id="MW208844">
    <property type="protein sequence ID" value="QPL15823.1"/>
    <property type="molecule type" value="Genomic_DNA"/>
</dbReference>
<feature type="transmembrane region" description="Helical" evidence="13">
    <location>
        <begin position="6"/>
        <end position="28"/>
    </location>
</feature>
<evidence type="ECO:0000256" key="9">
    <source>
        <dbReference type="ARBA" id="ARBA00023065"/>
    </source>
</evidence>
<evidence type="ECO:0000256" key="7">
    <source>
        <dbReference type="ARBA" id="ARBA00022781"/>
    </source>
</evidence>
<proteinExistence type="inferred from homology"/>
<evidence type="ECO:0000256" key="3">
    <source>
        <dbReference type="ARBA" id="ARBA00011291"/>
    </source>
</evidence>
<sequence length="58" mass="6813">MPQMSPFNWIFLLLLFLSILFILITKLFNNIDSNLYNSSNLNVSSSLSKNPKFISWTW</sequence>
<protein>
    <recommendedName>
        <fullName evidence="12">ATP synthase complex subunit 8</fullName>
    </recommendedName>
</protein>
<dbReference type="AlphaFoldDB" id="A0A7T0M4I9"/>
<dbReference type="GO" id="GO:0015078">
    <property type="term" value="F:proton transmembrane transporter activity"/>
    <property type="evidence" value="ECO:0007669"/>
    <property type="project" value="InterPro"/>
</dbReference>
<comment type="subunit">
    <text evidence="3">F-type ATPases have 2 components, CF(1) - the catalytic core - and CF(0) - the membrane proton channel.</text>
</comment>
<evidence type="ECO:0000256" key="4">
    <source>
        <dbReference type="ARBA" id="ARBA00022448"/>
    </source>
</evidence>
<dbReference type="InterPro" id="IPR001421">
    <property type="entry name" value="ATP8_metazoa"/>
</dbReference>
<evidence type="ECO:0000256" key="13">
    <source>
        <dbReference type="SAM" id="Phobius"/>
    </source>
</evidence>
<name>A0A7T0M4I9_9HEXA</name>
<evidence type="ECO:0000256" key="6">
    <source>
        <dbReference type="ARBA" id="ARBA00022692"/>
    </source>
</evidence>
<evidence type="ECO:0000256" key="8">
    <source>
        <dbReference type="ARBA" id="ARBA00022989"/>
    </source>
</evidence>